<dbReference type="Proteomes" id="UP000275281">
    <property type="component" value="Unassembled WGS sequence"/>
</dbReference>
<comment type="caution">
    <text evidence="1">Lacks conserved residue(s) required for the propagation of feature annotation.</text>
</comment>
<keyword evidence="4" id="KW-1185">Reference proteome</keyword>
<protein>
    <submittedName>
        <fullName evidence="3">Response regulator</fullName>
    </submittedName>
</protein>
<evidence type="ECO:0000259" key="2">
    <source>
        <dbReference type="PROSITE" id="PS50110"/>
    </source>
</evidence>
<sequence>MWIFTSLTTKFLNNGVNRVNVLSEKLKAIVVESNTDTRALVRRLLIDLEVNDITCYANGSALLKRTDVVNADIIIMATELENNYAGIDLIRHLARLKKLHQWAKVIFIAHEPTRIRTDFPLLGQKCDLIDKRFAVEQLTRSIQTCRAVCLVGKRTFSQLNEETDIKLVKLVKNLPTSINIKDTADSVKLLQSKLLMKLRRPTLIFNIVDKIHDPTLRLMAQMHYYFYFGQHLPLQQTIKTAKNQKTLLSQQRYYYLLQCVMEKRYTSAYTNICELDESSLHPPEVLLKSTLIFLTEGFTPAVNYLQKKKIESPENHYYRSLITINILFLCFMQLLHKRDKHIEDNVVLSLFHESCQEKSLYDPGNDFDSFIPYFSLAIDVISNKYQDNLAAAHAQVNDLAEMTINIEPSKRILLFIICVHVGDADAAFSHMAALCAVLADVEISPEMAVNYLAYDLFIESHIGKEARAGMLSRLGKHMLENRYPAMALRLFYRAYRATPHSADNVLNLLSALIVTKLPYYMETSIAELFELLECAPLDNSQKALIEDLKKRL</sequence>
<organism evidence="3 4">
    <name type="scientific">Alteromonas sediminis</name>
    <dbReference type="NCBI Taxonomy" id="2259342"/>
    <lineage>
        <taxon>Bacteria</taxon>
        <taxon>Pseudomonadati</taxon>
        <taxon>Pseudomonadota</taxon>
        <taxon>Gammaproteobacteria</taxon>
        <taxon>Alteromonadales</taxon>
        <taxon>Alteromonadaceae</taxon>
        <taxon>Alteromonas/Salinimonas group</taxon>
        <taxon>Alteromonas</taxon>
    </lineage>
</organism>
<dbReference type="EMBL" id="RPOK01000003">
    <property type="protein sequence ID" value="RPJ66586.1"/>
    <property type="molecule type" value="Genomic_DNA"/>
</dbReference>
<reference evidence="3 4" key="1">
    <citation type="submission" date="2018-11" db="EMBL/GenBank/DDBJ databases">
        <authorList>
            <person name="Ye M.-Q."/>
            <person name="Du Z.-J."/>
        </authorList>
    </citation>
    <scope>NUCLEOTIDE SEQUENCE [LARGE SCALE GENOMIC DNA]</scope>
    <source>
        <strain evidence="3 4">U0105</strain>
    </source>
</reference>
<evidence type="ECO:0000256" key="1">
    <source>
        <dbReference type="PROSITE-ProRule" id="PRU00169"/>
    </source>
</evidence>
<evidence type="ECO:0000313" key="4">
    <source>
        <dbReference type="Proteomes" id="UP000275281"/>
    </source>
</evidence>
<gene>
    <name evidence="3" type="ORF">DRW07_10910</name>
</gene>
<dbReference type="InterPro" id="IPR001789">
    <property type="entry name" value="Sig_transdc_resp-reg_receiver"/>
</dbReference>
<feature type="domain" description="Response regulatory" evidence="2">
    <location>
        <begin position="27"/>
        <end position="146"/>
    </location>
</feature>
<dbReference type="PROSITE" id="PS50110">
    <property type="entry name" value="RESPONSE_REGULATORY"/>
    <property type="match status" value="1"/>
</dbReference>
<name>A0A3N5Y1W4_9ALTE</name>
<comment type="caution">
    <text evidence="3">The sequence shown here is derived from an EMBL/GenBank/DDBJ whole genome shotgun (WGS) entry which is preliminary data.</text>
</comment>
<dbReference type="SUPFAM" id="SSF52172">
    <property type="entry name" value="CheY-like"/>
    <property type="match status" value="1"/>
</dbReference>
<accession>A0A3N5Y1W4</accession>
<evidence type="ECO:0000313" key="3">
    <source>
        <dbReference type="EMBL" id="RPJ66586.1"/>
    </source>
</evidence>
<dbReference type="GO" id="GO:0000160">
    <property type="term" value="P:phosphorelay signal transduction system"/>
    <property type="evidence" value="ECO:0007669"/>
    <property type="project" value="InterPro"/>
</dbReference>
<dbReference type="Gene3D" id="3.40.50.2300">
    <property type="match status" value="1"/>
</dbReference>
<proteinExistence type="predicted"/>
<dbReference type="InterPro" id="IPR011006">
    <property type="entry name" value="CheY-like_superfamily"/>
</dbReference>
<dbReference type="AlphaFoldDB" id="A0A3N5Y1W4"/>